<name>A0A0A9E4G3_ARUDO</name>
<feature type="compositionally biased region" description="Acidic residues" evidence="1">
    <location>
        <begin position="70"/>
        <end position="90"/>
    </location>
</feature>
<dbReference type="AlphaFoldDB" id="A0A0A9E4G3"/>
<dbReference type="EMBL" id="GBRH01203972">
    <property type="protein sequence ID" value="JAD93923.1"/>
    <property type="molecule type" value="Transcribed_RNA"/>
</dbReference>
<dbReference type="GO" id="GO:0032196">
    <property type="term" value="P:transposition"/>
    <property type="evidence" value="ECO:0007669"/>
    <property type="project" value="InterPro"/>
</dbReference>
<feature type="compositionally biased region" description="Basic and acidic residues" evidence="1">
    <location>
        <begin position="25"/>
        <end position="36"/>
    </location>
</feature>
<evidence type="ECO:0000256" key="1">
    <source>
        <dbReference type="SAM" id="MobiDB-lite"/>
    </source>
</evidence>
<reference evidence="2" key="1">
    <citation type="submission" date="2014-09" db="EMBL/GenBank/DDBJ databases">
        <authorList>
            <person name="Magalhaes I.L.F."/>
            <person name="Oliveira U."/>
            <person name="Santos F.R."/>
            <person name="Vidigal T.H.D.A."/>
            <person name="Brescovit A.D."/>
            <person name="Santos A.J."/>
        </authorList>
    </citation>
    <scope>NUCLEOTIDE SEQUENCE</scope>
    <source>
        <tissue evidence="2">Shoot tissue taken approximately 20 cm above the soil surface</tissue>
    </source>
</reference>
<organism evidence="2">
    <name type="scientific">Arundo donax</name>
    <name type="common">Giant reed</name>
    <name type="synonym">Donax arundinaceus</name>
    <dbReference type="NCBI Taxonomy" id="35708"/>
    <lineage>
        <taxon>Eukaryota</taxon>
        <taxon>Viridiplantae</taxon>
        <taxon>Streptophyta</taxon>
        <taxon>Embryophyta</taxon>
        <taxon>Tracheophyta</taxon>
        <taxon>Spermatophyta</taxon>
        <taxon>Magnoliopsida</taxon>
        <taxon>Liliopsida</taxon>
        <taxon>Poales</taxon>
        <taxon>Poaceae</taxon>
        <taxon>PACMAD clade</taxon>
        <taxon>Arundinoideae</taxon>
        <taxon>Arundineae</taxon>
        <taxon>Arundo</taxon>
    </lineage>
</organism>
<proteinExistence type="predicted"/>
<protein>
    <submittedName>
        <fullName evidence="2">Uncharacterized protein</fullName>
    </submittedName>
</protein>
<sequence length="185" mass="20422">MRLPISYRGASTSRVRGRGAATSGVRDRGADREALRRRGTRGGRGRSRGRGGATSSSGTSNPQPPPCVDPADDEYNPNLEDIEANSEPDDLWGRGPTGLPPVPTREEDKIVLTPEGDTQWREDRDNRLPNGILGVLIREAFPGKVRYKGRDEPAWTWKHYNLAEDAPVEGIVQFDSALERVEESF</sequence>
<dbReference type="PANTHER" id="PTHR33157">
    <property type="entry name" value="AUTONOMOUS TRANSPOSABLE ELEMENT EN-1 MOSAIC PROTEIN-RELATED"/>
    <property type="match status" value="1"/>
</dbReference>
<dbReference type="PANTHER" id="PTHR33157:SF12">
    <property type="entry name" value="TRANSPOSASE TNP1_EN_SPM-LIKE DOMAIN-CONTAINING PROTEIN"/>
    <property type="match status" value="1"/>
</dbReference>
<reference evidence="2" key="2">
    <citation type="journal article" date="2015" name="Data Brief">
        <title>Shoot transcriptome of the giant reed, Arundo donax.</title>
        <authorList>
            <person name="Barrero R.A."/>
            <person name="Guerrero F.D."/>
            <person name="Moolhuijzen P."/>
            <person name="Goolsby J.A."/>
            <person name="Tidwell J."/>
            <person name="Bellgard S.E."/>
            <person name="Bellgard M.I."/>
        </authorList>
    </citation>
    <scope>NUCLEOTIDE SEQUENCE</scope>
    <source>
        <tissue evidence="2">Shoot tissue taken approximately 20 cm above the soil surface</tissue>
    </source>
</reference>
<dbReference type="InterPro" id="IPR039266">
    <property type="entry name" value="EN-1/SPM"/>
</dbReference>
<feature type="compositionally biased region" description="Basic residues" evidence="1">
    <location>
        <begin position="37"/>
        <end position="49"/>
    </location>
</feature>
<accession>A0A0A9E4G3</accession>
<feature type="region of interest" description="Disordered" evidence="1">
    <location>
        <begin position="1"/>
        <end position="106"/>
    </location>
</feature>
<evidence type="ECO:0000313" key="2">
    <source>
        <dbReference type="EMBL" id="JAD93923.1"/>
    </source>
</evidence>